<gene>
    <name evidence="1" type="ORF">SAMN02745206_00913</name>
    <name evidence="2" type="ORF">SAMN02745206_01804</name>
</gene>
<evidence type="ECO:0000313" key="2">
    <source>
        <dbReference type="EMBL" id="SHF35807.1"/>
    </source>
</evidence>
<evidence type="ECO:0000313" key="3">
    <source>
        <dbReference type="Proteomes" id="UP000184076"/>
    </source>
</evidence>
<name>A0A1M5B0G7_9BACT</name>
<dbReference type="EMBL" id="FQVB01000007">
    <property type="protein sequence ID" value="SHE82789.1"/>
    <property type="molecule type" value="Genomic_DNA"/>
</dbReference>
<feature type="non-terminal residue" evidence="2">
    <location>
        <position position="76"/>
    </location>
</feature>
<dbReference type="EMBL" id="FQVB01000016">
    <property type="protein sequence ID" value="SHF35807.1"/>
    <property type="molecule type" value="Genomic_DNA"/>
</dbReference>
<proteinExistence type="predicted"/>
<sequence>MKKIVIEQSSKAFYSSHSGLALVGNLINGYTSLCERLEKEVPGQPRVSHGDVVKTYLGLLCLGKSDFEAAQGVADD</sequence>
<reference evidence="3" key="2">
    <citation type="submission" date="2016-11" db="EMBL/GenBank/DDBJ databases">
        <authorList>
            <person name="Varghese N."/>
            <person name="Submissions S."/>
        </authorList>
    </citation>
    <scope>NUCLEOTIDE SEQUENCE [LARGE SCALE GENOMIC DNA]</scope>
    <source>
        <strain evidence="3">DSM 9756</strain>
    </source>
</reference>
<reference evidence="2" key="1">
    <citation type="submission" date="2016-11" db="EMBL/GenBank/DDBJ databases">
        <authorList>
            <person name="Jaros S."/>
            <person name="Januszkiewicz K."/>
            <person name="Wedrychowicz H."/>
        </authorList>
    </citation>
    <scope>NUCLEOTIDE SEQUENCE [LARGE SCALE GENOMIC DNA]</scope>
    <source>
        <strain evidence="2">DSM 9756</strain>
    </source>
</reference>
<dbReference type="Proteomes" id="UP000184076">
    <property type="component" value="Unassembled WGS sequence"/>
</dbReference>
<accession>A0A1M5B0G7</accession>
<organism evidence="2 3">
    <name type="scientific">Desulfacinum infernum DSM 9756</name>
    <dbReference type="NCBI Taxonomy" id="1121391"/>
    <lineage>
        <taxon>Bacteria</taxon>
        <taxon>Pseudomonadati</taxon>
        <taxon>Thermodesulfobacteriota</taxon>
        <taxon>Syntrophobacteria</taxon>
        <taxon>Syntrophobacterales</taxon>
        <taxon>Syntrophobacteraceae</taxon>
        <taxon>Desulfacinum</taxon>
    </lineage>
</organism>
<protein>
    <submittedName>
        <fullName evidence="2">Uncharacterized protein</fullName>
    </submittedName>
</protein>
<dbReference type="AlphaFoldDB" id="A0A1M5B0G7"/>
<evidence type="ECO:0000313" key="1">
    <source>
        <dbReference type="EMBL" id="SHE82789.1"/>
    </source>
</evidence>
<keyword evidence="3" id="KW-1185">Reference proteome</keyword>